<keyword evidence="2" id="KW-1185">Reference proteome</keyword>
<proteinExistence type="predicted"/>
<evidence type="ECO:0000313" key="1">
    <source>
        <dbReference type="EMBL" id="TWI43325.1"/>
    </source>
</evidence>
<name>A0A562PFU0_9HYPH</name>
<dbReference type="EMBL" id="VLKT01000001">
    <property type="protein sequence ID" value="TWI43325.1"/>
    <property type="molecule type" value="Genomic_DNA"/>
</dbReference>
<gene>
    <name evidence="1" type="ORF">IQ26_00287</name>
</gene>
<protein>
    <submittedName>
        <fullName evidence="1">Uncharacterized protein</fullName>
    </submittedName>
</protein>
<accession>A0A562PFU0</accession>
<dbReference type="Proteomes" id="UP000317122">
    <property type="component" value="Unassembled WGS sequence"/>
</dbReference>
<comment type="caution">
    <text evidence="1">The sequence shown here is derived from an EMBL/GenBank/DDBJ whole genome shotgun (WGS) entry which is preliminary data.</text>
</comment>
<sequence>MDPARYFERWFQSCCESERLRSLQRRHPFERTKREDEDDLAND</sequence>
<reference evidence="1 2" key="1">
    <citation type="journal article" date="2015" name="Stand. Genomic Sci.">
        <title>Genomic Encyclopedia of Bacterial and Archaeal Type Strains, Phase III: the genomes of soil and plant-associated and newly described type strains.</title>
        <authorList>
            <person name="Whitman W.B."/>
            <person name="Woyke T."/>
            <person name="Klenk H.P."/>
            <person name="Zhou Y."/>
            <person name="Lilburn T.G."/>
            <person name="Beck B.J."/>
            <person name="De Vos P."/>
            <person name="Vandamme P."/>
            <person name="Eisen J.A."/>
            <person name="Garrity G."/>
            <person name="Hugenholtz P."/>
            <person name="Kyrpides N.C."/>
        </authorList>
    </citation>
    <scope>NUCLEOTIDE SEQUENCE [LARGE SCALE GENOMIC DNA]</scope>
    <source>
        <strain evidence="1 2">CGMCC 1.2546</strain>
    </source>
</reference>
<organism evidence="1 2">
    <name type="scientific">Mesorhizobium tianshanense</name>
    <dbReference type="NCBI Taxonomy" id="39844"/>
    <lineage>
        <taxon>Bacteria</taxon>
        <taxon>Pseudomonadati</taxon>
        <taxon>Pseudomonadota</taxon>
        <taxon>Alphaproteobacteria</taxon>
        <taxon>Hyphomicrobiales</taxon>
        <taxon>Phyllobacteriaceae</taxon>
        <taxon>Mesorhizobium</taxon>
    </lineage>
</organism>
<evidence type="ECO:0000313" key="2">
    <source>
        <dbReference type="Proteomes" id="UP000317122"/>
    </source>
</evidence>
<dbReference type="AlphaFoldDB" id="A0A562PFU0"/>